<sequence>MTLFKSFFKYGLLLCLSGLISEAYYAQSKPTKSNPHITKVVRASTAPVIDGEANDAAWQNATEYQLDQRWLGEPYTPQDFKGTFKLTWTSRGLYLLATITDDVLLDTHKDPLELYWDDDCLEIFVDEDNSGGNHQYNHNAFAYHIALDGNIADMDTDQQAHLFNDDLKSVRITTGNTSIWEVFIPLFKDDFDITKENKQTTLQKGQYIGFALAYCDNDYSAERENFIGSVPVEGEDKNRGWIDASIFGTLLLVE</sequence>
<dbReference type="RefSeq" id="WP_343762669.1">
    <property type="nucleotide sequence ID" value="NZ_BAAAFG010000001.1"/>
</dbReference>
<feature type="domain" description="Carbohydrate-binding" evidence="2">
    <location>
        <begin position="49"/>
        <end position="253"/>
    </location>
</feature>
<organism evidence="3 4">
    <name type="scientific">Gangjinia marincola</name>
    <dbReference type="NCBI Taxonomy" id="578463"/>
    <lineage>
        <taxon>Bacteria</taxon>
        <taxon>Pseudomonadati</taxon>
        <taxon>Bacteroidota</taxon>
        <taxon>Flavobacteriia</taxon>
        <taxon>Flavobacteriales</taxon>
        <taxon>Flavobacteriaceae</taxon>
        <taxon>Gangjinia</taxon>
    </lineage>
</organism>
<dbReference type="Proteomes" id="UP001500507">
    <property type="component" value="Unassembled WGS sequence"/>
</dbReference>
<dbReference type="Pfam" id="PF06452">
    <property type="entry name" value="CBM9_1"/>
    <property type="match status" value="1"/>
</dbReference>
<evidence type="ECO:0000313" key="3">
    <source>
        <dbReference type="EMBL" id="GAA0871061.1"/>
    </source>
</evidence>
<proteinExistence type="predicted"/>
<name>A0ABN1MD84_9FLAO</name>
<dbReference type="EMBL" id="BAAAFG010000001">
    <property type="protein sequence ID" value="GAA0871061.1"/>
    <property type="molecule type" value="Genomic_DNA"/>
</dbReference>
<evidence type="ECO:0000259" key="2">
    <source>
        <dbReference type="Pfam" id="PF06452"/>
    </source>
</evidence>
<dbReference type="Gene3D" id="2.60.40.1190">
    <property type="match status" value="1"/>
</dbReference>
<keyword evidence="1" id="KW-0732">Signal</keyword>
<feature type="chain" id="PRO_5045827078" evidence="1">
    <location>
        <begin position="27"/>
        <end position="254"/>
    </location>
</feature>
<keyword evidence="4" id="KW-1185">Reference proteome</keyword>
<comment type="caution">
    <text evidence="3">The sequence shown here is derived from an EMBL/GenBank/DDBJ whole genome shotgun (WGS) entry which is preliminary data.</text>
</comment>
<gene>
    <name evidence="3" type="ORF">GCM10009117_02060</name>
</gene>
<feature type="signal peptide" evidence="1">
    <location>
        <begin position="1"/>
        <end position="26"/>
    </location>
</feature>
<dbReference type="SUPFAM" id="SSF49344">
    <property type="entry name" value="CBD9-like"/>
    <property type="match status" value="1"/>
</dbReference>
<evidence type="ECO:0000313" key="4">
    <source>
        <dbReference type="Proteomes" id="UP001500507"/>
    </source>
</evidence>
<evidence type="ECO:0000256" key="1">
    <source>
        <dbReference type="SAM" id="SignalP"/>
    </source>
</evidence>
<accession>A0ABN1MD84</accession>
<dbReference type="InterPro" id="IPR010502">
    <property type="entry name" value="Carb-bd_dom_fam9"/>
</dbReference>
<reference evidence="3 4" key="1">
    <citation type="journal article" date="2019" name="Int. J. Syst. Evol. Microbiol.">
        <title>The Global Catalogue of Microorganisms (GCM) 10K type strain sequencing project: providing services to taxonomists for standard genome sequencing and annotation.</title>
        <authorList>
            <consortium name="The Broad Institute Genomics Platform"/>
            <consortium name="The Broad Institute Genome Sequencing Center for Infectious Disease"/>
            <person name="Wu L."/>
            <person name="Ma J."/>
        </authorList>
    </citation>
    <scope>NUCLEOTIDE SEQUENCE [LARGE SCALE GENOMIC DNA]</scope>
    <source>
        <strain evidence="3 4">JCM 16082</strain>
    </source>
</reference>
<dbReference type="CDD" id="cd00241">
    <property type="entry name" value="DOMON_like"/>
    <property type="match status" value="1"/>
</dbReference>
<protein>
    <submittedName>
        <fullName evidence="3">Sugar-binding protein</fullName>
    </submittedName>
</protein>